<proteinExistence type="predicted"/>
<dbReference type="Proteomes" id="UP000004477">
    <property type="component" value="Unassembled WGS sequence"/>
</dbReference>
<dbReference type="HOGENOM" id="CLU_1785140_0_0_10"/>
<dbReference type="PaxDb" id="537011-PREVCOP_05724"/>
<accession>D1PER8</accession>
<dbReference type="AlphaFoldDB" id="D1PER8"/>
<evidence type="ECO:0000313" key="1">
    <source>
        <dbReference type="EMBL" id="EFB34744.1"/>
    </source>
</evidence>
<sequence>MFLYAIRISELNIIIQVEINVNDGSIKYENEFEQNYMKVKDRIYKLYTENPGFYNHIIEQIGYGDLIDFHGMCIENVPLCWKGPDYDGWLDETWFLLEGFCIENDILYAQVSNYHSGPPDFEWLDIECVPNGILEYVLKLFKEKK</sequence>
<protein>
    <submittedName>
        <fullName evidence="1">Uncharacterized protein</fullName>
    </submittedName>
</protein>
<dbReference type="EMBL" id="ACBX02000029">
    <property type="protein sequence ID" value="EFB34744.1"/>
    <property type="molecule type" value="Genomic_DNA"/>
</dbReference>
<evidence type="ECO:0000313" key="2">
    <source>
        <dbReference type="Proteomes" id="UP000004477"/>
    </source>
</evidence>
<comment type="caution">
    <text evidence="1">The sequence shown here is derived from an EMBL/GenBank/DDBJ whole genome shotgun (WGS) entry which is preliminary data.</text>
</comment>
<gene>
    <name evidence="1" type="ORF">PREVCOP_05724</name>
</gene>
<keyword evidence="2" id="KW-1185">Reference proteome</keyword>
<name>D1PER8_9BACT</name>
<organism evidence="1 2">
    <name type="scientific">Segatella copri DSM 18205</name>
    <dbReference type="NCBI Taxonomy" id="537011"/>
    <lineage>
        <taxon>Bacteria</taxon>
        <taxon>Pseudomonadati</taxon>
        <taxon>Bacteroidota</taxon>
        <taxon>Bacteroidia</taxon>
        <taxon>Bacteroidales</taxon>
        <taxon>Prevotellaceae</taxon>
        <taxon>Segatella</taxon>
    </lineage>
</organism>
<dbReference type="STRING" id="537011.PREVCOP_05724"/>
<reference evidence="1" key="1">
    <citation type="submission" date="2009-11" db="EMBL/GenBank/DDBJ databases">
        <authorList>
            <person name="Weinstock G."/>
            <person name="Sodergren E."/>
            <person name="Clifton S."/>
            <person name="Fulton L."/>
            <person name="Fulton B."/>
            <person name="Courtney L."/>
            <person name="Fronick C."/>
            <person name="Harrison M."/>
            <person name="Strong C."/>
            <person name="Farmer C."/>
            <person name="Delahaunty K."/>
            <person name="Markovic C."/>
            <person name="Hall O."/>
            <person name="Minx P."/>
            <person name="Tomlinson C."/>
            <person name="Mitreva M."/>
            <person name="Nelson J."/>
            <person name="Hou S."/>
            <person name="Wollam A."/>
            <person name="Pepin K.H."/>
            <person name="Johnson M."/>
            <person name="Bhonagiri V."/>
            <person name="Nash W.E."/>
            <person name="Warren W."/>
            <person name="Chinwalla A."/>
            <person name="Mardis E.R."/>
            <person name="Wilson R.K."/>
        </authorList>
    </citation>
    <scope>NUCLEOTIDE SEQUENCE [LARGE SCALE GENOMIC DNA]</scope>
    <source>
        <strain evidence="1">DSM 18205</strain>
    </source>
</reference>